<reference evidence="8 9" key="2">
    <citation type="journal article" date="2021" name="Curr. Genet.">
        <title>Genetic response to nitrogen starvation in the aggressive Eucalyptus foliar pathogen Teratosphaeria destructans.</title>
        <authorList>
            <person name="Havenga M."/>
            <person name="Wingfield B.D."/>
            <person name="Wingfield M.J."/>
            <person name="Dreyer L.L."/>
            <person name="Roets F."/>
            <person name="Aylward J."/>
        </authorList>
    </citation>
    <scope>NUCLEOTIDE SEQUENCE [LARGE SCALE GENOMIC DNA]</scope>
    <source>
        <strain evidence="8">CMW44962</strain>
    </source>
</reference>
<evidence type="ECO:0000313" key="9">
    <source>
        <dbReference type="Proteomes" id="UP001138500"/>
    </source>
</evidence>
<comment type="caution">
    <text evidence="8">The sequence shown here is derived from an EMBL/GenBank/DDBJ whole genome shotgun (WGS) entry which is preliminary data.</text>
</comment>
<dbReference type="GO" id="GO:0006364">
    <property type="term" value="P:rRNA processing"/>
    <property type="evidence" value="ECO:0007669"/>
    <property type="project" value="UniProtKB-UniRule"/>
</dbReference>
<proteinExistence type="inferred from homology"/>
<dbReference type="Proteomes" id="UP001138500">
    <property type="component" value="Unassembled WGS sequence"/>
</dbReference>
<dbReference type="Pfam" id="PF00400">
    <property type="entry name" value="WD40"/>
    <property type="match status" value="2"/>
</dbReference>
<dbReference type="InterPro" id="IPR036322">
    <property type="entry name" value="WD40_repeat_dom_sf"/>
</dbReference>
<dbReference type="Gene3D" id="2.130.10.10">
    <property type="entry name" value="YVTN repeat-like/Quinoprotein amine dehydrogenase"/>
    <property type="match status" value="2"/>
</dbReference>
<comment type="function">
    <text evidence="1 6">Component of the RIX1 complex required for processing of ITS2 sequences from 35S pre-rRNA.</text>
</comment>
<name>A0A9W7SV87_9PEZI</name>
<dbReference type="InterPro" id="IPR001680">
    <property type="entry name" value="WD40_rpt"/>
</dbReference>
<keyword evidence="3 5" id="KW-0853">WD repeat</keyword>
<dbReference type="OrthoDB" id="756370at2759"/>
<dbReference type="SUPFAM" id="SSF50978">
    <property type="entry name" value="WD40 repeat-like"/>
    <property type="match status" value="1"/>
</dbReference>
<dbReference type="GO" id="GO:0005656">
    <property type="term" value="C:nuclear pre-replicative complex"/>
    <property type="evidence" value="ECO:0007669"/>
    <property type="project" value="TreeGrafter"/>
</dbReference>
<feature type="repeat" description="WD" evidence="5">
    <location>
        <begin position="208"/>
        <end position="241"/>
    </location>
</feature>
<evidence type="ECO:0000256" key="5">
    <source>
        <dbReference type="PROSITE-ProRule" id="PRU00221"/>
    </source>
</evidence>
<gene>
    <name evidence="8" type="ORF">Tdes44962_MAKER02105</name>
</gene>
<sequence>MLACEGFEEGGEFVRLPVFGKGSGVGDGALGDAYVFGLDETEVGLEALGALGDVVGEERRVHVSDGMIDAIVYVESFVAHVSGLLEQWIASVGISAHTKPTTQSHLKDAGIFLYEHQPLHQSRQILKKSAAPPNGLAVSSTHVFAAQEGKGVVHVYSREKGNQEATVPFTERISSITLACSESVLVLGTVDGRIFLWELASGRQITTAQSHLQAVTSLVVDPTSNFLISASADSTCHIWSLPSLLSFSSMGVQALVPLQTFTSHRAEVTALAVGHSAGWANIAVTASKDKTCLIWDYHSNSLLRTYLLPAVPASLAVDAADRAVYIGYEDGSVQQLDLYEQREAVQDARDSNAPIQPSVKSLWRPADASVGAASSLSLSWDSCILLSGHISGQILSWDVATGRLQNSVLQQPLPGPVNNLSFLPVSGFAHEPDRKFRIPDIVKPKFGAFDSGDGSIPGNYVVNVELTSSQRDADQDGVSVFEQALTAPSFPQALLDEGLAELACWEDKLTAHANGAIEAGTDEDFMTLDGPEKPGECSLAQENLSLKKQIDALRRLQTASFEKIEKINAERRALIAREQKRMGEGAVDGDESISSGSEDDRTATLFDTHRIRAPGEPTGIEIMSFTRSIYALTTLALAFAVQGRRLPLKHQHEAAGIERRQGGPIIPVSSSATTTADASSSPAPTAAGVTYTVITPSPGASPIAVTTISQLVISYEPQYTLCELPPLALLSVSPTPSATYSIAPYGNYSVSGTTGNGTCTTIYSATETMVCDTTLTDLTTTYPITDCAQEITFSSQYGYKLVTPLPTVTYANVSLPRNTSAPFPVPGASNSTAFTSVPSTITPPATIETLTTYYLAPWADLTAGTAPASVRREICSYQSSNRSEECITEFQIWHTTLVTEIGTSTRLLNISTTISGPSQIIVETFVANVTDTATTFEMTTYLESSYETHWTSTRMASATLTTGSTVYETMTLEFASTTASAVESAMPTGGVGSSGGADSTITTHITSTSTVQSTVYVTMEGSAPASASASS</sequence>
<feature type="compositionally biased region" description="Low complexity" evidence="7">
    <location>
        <begin position="669"/>
        <end position="682"/>
    </location>
</feature>
<organism evidence="8 9">
    <name type="scientific">Teratosphaeria destructans</name>
    <dbReference type="NCBI Taxonomy" id="418781"/>
    <lineage>
        <taxon>Eukaryota</taxon>
        <taxon>Fungi</taxon>
        <taxon>Dikarya</taxon>
        <taxon>Ascomycota</taxon>
        <taxon>Pezizomycotina</taxon>
        <taxon>Dothideomycetes</taxon>
        <taxon>Dothideomycetidae</taxon>
        <taxon>Mycosphaerellales</taxon>
        <taxon>Teratosphaeriaceae</taxon>
        <taxon>Teratosphaeria</taxon>
    </lineage>
</organism>
<reference evidence="8 9" key="1">
    <citation type="journal article" date="2018" name="IMA Fungus">
        <title>IMA Genome-F 10: Nine draft genome sequences of Claviceps purpurea s.lat., including C. arundinis, C. humidiphila, and C. cf. spartinae, pseudomolecules for the pitch canker pathogen Fusarium circinatum, draft genome of Davidsoniella eucalypti, Grosmannia galeiformis, Quambalaria eucalypti, and Teratosphaeria destructans.</title>
        <authorList>
            <person name="Wingfield B.D."/>
            <person name="Liu M."/>
            <person name="Nguyen H.D."/>
            <person name="Lane F.A."/>
            <person name="Morgan S.W."/>
            <person name="De Vos L."/>
            <person name="Wilken P.M."/>
            <person name="Duong T.A."/>
            <person name="Aylward J."/>
            <person name="Coetzee M.P."/>
            <person name="Dadej K."/>
            <person name="De Beer Z.W."/>
            <person name="Findlay W."/>
            <person name="Havenga M."/>
            <person name="Kolarik M."/>
            <person name="Menzies J.G."/>
            <person name="Naidoo K."/>
            <person name="Pochopski O."/>
            <person name="Shoukouhi P."/>
            <person name="Santana Q.C."/>
            <person name="Seifert K.A."/>
            <person name="Soal N."/>
            <person name="Steenkamp E.T."/>
            <person name="Tatham C.T."/>
            <person name="van der Nest M.A."/>
            <person name="Wingfield M.J."/>
        </authorList>
    </citation>
    <scope>NUCLEOTIDE SEQUENCE [LARGE SCALE GENOMIC DNA]</scope>
    <source>
        <strain evidence="8">CMW44962</strain>
    </source>
</reference>
<protein>
    <recommendedName>
        <fullName evidence="6">Pre-rRNA-processing protein IPI3</fullName>
    </recommendedName>
</protein>
<dbReference type="InterPro" id="IPR015943">
    <property type="entry name" value="WD40/YVTN_repeat-like_dom_sf"/>
</dbReference>
<comment type="subunit">
    <text evidence="6">Component of the RIX1 complex, composed of IPI1, RIX1/IPI2 and IPI3 in a 1:2:2 stoichiometry. The complex interacts (via RIX1) with MDN1 (via its hexameric AAA ATPase ring) and the pre-60S ribosome particles.</text>
</comment>
<evidence type="ECO:0000256" key="6">
    <source>
        <dbReference type="RuleBase" id="RU369067"/>
    </source>
</evidence>
<evidence type="ECO:0000313" key="8">
    <source>
        <dbReference type="EMBL" id="KAH9832441.1"/>
    </source>
</evidence>
<dbReference type="PANTHER" id="PTHR18763:SF0">
    <property type="entry name" value="WD REPEAT-CONTAINING PROTEIN 18"/>
    <property type="match status" value="1"/>
</dbReference>
<dbReference type="PROSITE" id="PS50082">
    <property type="entry name" value="WD_REPEATS_2"/>
    <property type="match status" value="3"/>
</dbReference>
<evidence type="ECO:0000256" key="1">
    <source>
        <dbReference type="ARBA" id="ARBA00002355"/>
    </source>
</evidence>
<dbReference type="PROSITE" id="PS50294">
    <property type="entry name" value="WD_REPEATS_REGION"/>
    <property type="match status" value="1"/>
</dbReference>
<evidence type="ECO:0000256" key="4">
    <source>
        <dbReference type="ARBA" id="ARBA00022737"/>
    </source>
</evidence>
<accession>A0A9W7SV87</accession>
<dbReference type="AlphaFoldDB" id="A0A9W7SV87"/>
<keyword evidence="6" id="KW-0539">Nucleus</keyword>
<comment type="similarity">
    <text evidence="2 6">Belongs to the WD repeat IPI3/WDR18 family.</text>
</comment>
<dbReference type="PANTHER" id="PTHR18763">
    <property type="entry name" value="WD-REPEAT PROTEIN 18"/>
    <property type="match status" value="1"/>
</dbReference>
<evidence type="ECO:0000256" key="3">
    <source>
        <dbReference type="ARBA" id="ARBA00022574"/>
    </source>
</evidence>
<dbReference type="FunFam" id="2.130.10.10:FF:000929">
    <property type="entry name" value="Ribosomal assembly complex component Ipi3"/>
    <property type="match status" value="1"/>
</dbReference>
<feature type="repeat" description="WD" evidence="5">
    <location>
        <begin position="173"/>
        <end position="207"/>
    </location>
</feature>
<keyword evidence="9" id="KW-1185">Reference proteome</keyword>
<dbReference type="SMART" id="SM00320">
    <property type="entry name" value="WD40"/>
    <property type="match status" value="4"/>
</dbReference>
<dbReference type="EMBL" id="RIBY02001113">
    <property type="protein sequence ID" value="KAH9832441.1"/>
    <property type="molecule type" value="Genomic_DNA"/>
</dbReference>
<comment type="subcellular location">
    <subcellularLocation>
        <location evidence="6">Nucleus</location>
    </subcellularLocation>
</comment>
<dbReference type="GO" id="GO:0006261">
    <property type="term" value="P:DNA-templated DNA replication"/>
    <property type="evidence" value="ECO:0007669"/>
    <property type="project" value="TreeGrafter"/>
</dbReference>
<keyword evidence="6" id="KW-0698">rRNA processing</keyword>
<dbReference type="InterPro" id="IPR045227">
    <property type="entry name" value="WDR18/Ipi3/RID3"/>
</dbReference>
<evidence type="ECO:0000256" key="7">
    <source>
        <dbReference type="SAM" id="MobiDB-lite"/>
    </source>
</evidence>
<dbReference type="GO" id="GO:0120330">
    <property type="term" value="C:rixosome complex"/>
    <property type="evidence" value="ECO:0007669"/>
    <property type="project" value="UniProtKB-UniRule"/>
</dbReference>
<evidence type="ECO:0000256" key="2">
    <source>
        <dbReference type="ARBA" id="ARBA00010143"/>
    </source>
</evidence>
<keyword evidence="4" id="KW-0677">Repeat</keyword>
<feature type="repeat" description="WD" evidence="5">
    <location>
        <begin position="261"/>
        <end position="305"/>
    </location>
</feature>
<feature type="region of interest" description="Disordered" evidence="7">
    <location>
        <begin position="663"/>
        <end position="682"/>
    </location>
</feature>